<evidence type="ECO:0000259" key="11">
    <source>
        <dbReference type="PROSITE" id="PS50109"/>
    </source>
</evidence>
<dbReference type="Gene3D" id="3.30.565.10">
    <property type="entry name" value="Histidine kinase-like ATPase, C-terminal domain"/>
    <property type="match status" value="1"/>
</dbReference>
<dbReference type="InterPro" id="IPR005467">
    <property type="entry name" value="His_kinase_dom"/>
</dbReference>
<keyword evidence="10" id="KW-0812">Transmembrane</keyword>
<dbReference type="InterPro" id="IPR033425">
    <property type="entry name" value="MASE3"/>
</dbReference>
<accession>A0A3A4NDI5</accession>
<evidence type="ECO:0000256" key="9">
    <source>
        <dbReference type="SAM" id="Coils"/>
    </source>
</evidence>
<keyword evidence="5" id="KW-0547">Nucleotide-binding</keyword>
<protein>
    <recommendedName>
        <fullName evidence="2">histidine kinase</fullName>
        <ecNumber evidence="2">2.7.13.3</ecNumber>
    </recommendedName>
</protein>
<proteinExistence type="predicted"/>
<keyword evidence="8" id="KW-0902">Two-component regulatory system</keyword>
<dbReference type="SUPFAM" id="SSF47384">
    <property type="entry name" value="Homodimeric domain of signal transducing histidine kinase"/>
    <property type="match status" value="1"/>
</dbReference>
<feature type="coiled-coil region" evidence="9">
    <location>
        <begin position="288"/>
        <end position="319"/>
    </location>
</feature>
<dbReference type="PANTHER" id="PTHR43065">
    <property type="entry name" value="SENSOR HISTIDINE KINASE"/>
    <property type="match status" value="1"/>
</dbReference>
<dbReference type="AlphaFoldDB" id="A0A3A4NDI5"/>
<dbReference type="PANTHER" id="PTHR43065:SF10">
    <property type="entry name" value="PEROXIDE STRESS-ACTIVATED HISTIDINE KINASE MAK3"/>
    <property type="match status" value="1"/>
</dbReference>
<keyword evidence="9" id="KW-0175">Coiled coil</keyword>
<dbReference type="CDD" id="cd00082">
    <property type="entry name" value="HisKA"/>
    <property type="match status" value="1"/>
</dbReference>
<dbReference type="PROSITE" id="PS50109">
    <property type="entry name" value="HIS_KIN"/>
    <property type="match status" value="1"/>
</dbReference>
<evidence type="ECO:0000256" key="6">
    <source>
        <dbReference type="ARBA" id="ARBA00022777"/>
    </source>
</evidence>
<dbReference type="InterPro" id="IPR004358">
    <property type="entry name" value="Sig_transdc_His_kin-like_C"/>
</dbReference>
<keyword evidence="10" id="KW-1133">Transmembrane helix</keyword>
<dbReference type="Pfam" id="PF02518">
    <property type="entry name" value="HATPase_c"/>
    <property type="match status" value="1"/>
</dbReference>
<dbReference type="SUPFAM" id="SSF55874">
    <property type="entry name" value="ATPase domain of HSP90 chaperone/DNA topoisomerase II/histidine kinase"/>
    <property type="match status" value="1"/>
</dbReference>
<feature type="transmembrane region" description="Helical" evidence="10">
    <location>
        <begin position="87"/>
        <end position="109"/>
    </location>
</feature>
<evidence type="ECO:0000256" key="2">
    <source>
        <dbReference type="ARBA" id="ARBA00012438"/>
    </source>
</evidence>
<dbReference type="InterPro" id="IPR003594">
    <property type="entry name" value="HATPase_dom"/>
</dbReference>
<dbReference type="Pfam" id="PF00512">
    <property type="entry name" value="HisKA"/>
    <property type="match status" value="1"/>
</dbReference>
<dbReference type="InterPro" id="IPR036097">
    <property type="entry name" value="HisK_dim/P_sf"/>
</dbReference>
<keyword evidence="6" id="KW-0418">Kinase</keyword>
<dbReference type="GO" id="GO:0005524">
    <property type="term" value="F:ATP binding"/>
    <property type="evidence" value="ECO:0007669"/>
    <property type="project" value="UniProtKB-KW"/>
</dbReference>
<feature type="transmembrane region" description="Helical" evidence="10">
    <location>
        <begin position="191"/>
        <end position="210"/>
    </location>
</feature>
<dbReference type="Pfam" id="PF17159">
    <property type="entry name" value="MASE3"/>
    <property type="match status" value="1"/>
</dbReference>
<evidence type="ECO:0000256" key="10">
    <source>
        <dbReference type="SAM" id="Phobius"/>
    </source>
</evidence>
<evidence type="ECO:0000256" key="5">
    <source>
        <dbReference type="ARBA" id="ARBA00022741"/>
    </source>
</evidence>
<feature type="transmembrane region" description="Helical" evidence="10">
    <location>
        <begin position="217"/>
        <end position="239"/>
    </location>
</feature>
<feature type="domain" description="Histidine kinase" evidence="11">
    <location>
        <begin position="328"/>
        <end position="537"/>
    </location>
</feature>
<keyword evidence="10" id="KW-0472">Membrane</keyword>
<dbReference type="SMART" id="SM00387">
    <property type="entry name" value="HATPase_c"/>
    <property type="match status" value="1"/>
</dbReference>
<organism evidence="12 13">
    <name type="scientific">Abyssobacteria bacterium (strain SURF_5)</name>
    <dbReference type="NCBI Taxonomy" id="2093360"/>
    <lineage>
        <taxon>Bacteria</taxon>
        <taxon>Pseudomonadati</taxon>
        <taxon>Candidatus Hydrogenedentota</taxon>
        <taxon>Candidatus Abyssobacteria</taxon>
    </lineage>
</organism>
<feature type="transmembrane region" description="Helical" evidence="10">
    <location>
        <begin position="153"/>
        <end position="171"/>
    </location>
</feature>
<dbReference type="InterPro" id="IPR036890">
    <property type="entry name" value="HATPase_C_sf"/>
</dbReference>
<gene>
    <name evidence="12" type="ORF">C4520_16170</name>
</gene>
<evidence type="ECO:0000256" key="8">
    <source>
        <dbReference type="ARBA" id="ARBA00023012"/>
    </source>
</evidence>
<feature type="transmembrane region" description="Helical" evidence="10">
    <location>
        <begin position="129"/>
        <end position="146"/>
    </location>
</feature>
<name>A0A3A4NDI5_ABYX5</name>
<keyword evidence="3" id="KW-0597">Phosphoprotein</keyword>
<keyword evidence="7" id="KW-0067">ATP-binding</keyword>
<feature type="transmembrane region" description="Helical" evidence="10">
    <location>
        <begin position="245"/>
        <end position="262"/>
    </location>
</feature>
<reference evidence="12 13" key="1">
    <citation type="journal article" date="2017" name="ISME J.">
        <title>Energy and carbon metabolisms in a deep terrestrial subsurface fluid microbial community.</title>
        <authorList>
            <person name="Momper L."/>
            <person name="Jungbluth S.P."/>
            <person name="Lee M.D."/>
            <person name="Amend J.P."/>
        </authorList>
    </citation>
    <scope>NUCLEOTIDE SEQUENCE [LARGE SCALE GENOMIC DNA]</scope>
    <source>
        <strain evidence="12">SURF_5</strain>
    </source>
</reference>
<dbReference type="InterPro" id="IPR003661">
    <property type="entry name" value="HisK_dim/P_dom"/>
</dbReference>
<evidence type="ECO:0000313" key="12">
    <source>
        <dbReference type="EMBL" id="RJP17502.1"/>
    </source>
</evidence>
<dbReference type="Gene3D" id="1.10.287.130">
    <property type="match status" value="1"/>
</dbReference>
<comment type="catalytic activity">
    <reaction evidence="1">
        <text>ATP + protein L-histidine = ADP + protein N-phospho-L-histidine.</text>
        <dbReference type="EC" id="2.7.13.3"/>
    </reaction>
</comment>
<sequence>MATEASSRGSDRSVWKEEVPAHTRLLQRGQGLLLYILLWALLLAALLLISDRNYLLFHTLVEIFGIVVASSIFMIAWNSRRFMENNYLLLVGIASLFVGIIGVFHTLAYQGMPIFKGYGTDLATQLWVSARYLQSFSLLIAPFFLHRRLRPRLTFAIYLGVFLILLLSIFAWDIFPTCFEEGEGLTSFKIISEYVISMIFLLAMAALIWQKDHFDRWVLYLLSASILFMVAAEFLFTLYMHPYGASNLVGHVFMIFSFYFLYRALIHTGLRNPYNLLFRNLKLSEGALRESEARYRLLSEHLEEKVEEKVNELKLAQRLASIGQMVSVVAHEVRNPLQNISMGIDALRKEVGDHRELAQILEEIDYGISSLTSIISELLEYSRPTQLNTTTWHIAEIIERALRALAEKFKGIEVHIDLEQDQMVVPLDAPKMIRVLVNLLSNSAEAMSGQGSIWITSRFSLHDGKSFLNLSIRDNGPGISPQDLDRIFEPFFTTKARGTGLGIPICQKIIEAHHGTIRFQSALQEGTTVEIVLPAVVN</sequence>
<evidence type="ECO:0000256" key="3">
    <source>
        <dbReference type="ARBA" id="ARBA00022553"/>
    </source>
</evidence>
<evidence type="ECO:0000313" key="13">
    <source>
        <dbReference type="Proteomes" id="UP000265882"/>
    </source>
</evidence>
<comment type="caution">
    <text evidence="12">The sequence shown here is derived from an EMBL/GenBank/DDBJ whole genome shotgun (WGS) entry which is preliminary data.</text>
</comment>
<dbReference type="SMART" id="SM00388">
    <property type="entry name" value="HisKA"/>
    <property type="match status" value="1"/>
</dbReference>
<evidence type="ECO:0000256" key="4">
    <source>
        <dbReference type="ARBA" id="ARBA00022679"/>
    </source>
</evidence>
<feature type="transmembrane region" description="Helical" evidence="10">
    <location>
        <begin position="55"/>
        <end position="75"/>
    </location>
</feature>
<dbReference type="GO" id="GO:0000155">
    <property type="term" value="F:phosphorelay sensor kinase activity"/>
    <property type="evidence" value="ECO:0007669"/>
    <property type="project" value="InterPro"/>
</dbReference>
<dbReference type="PRINTS" id="PR00344">
    <property type="entry name" value="BCTRLSENSOR"/>
</dbReference>
<dbReference type="EC" id="2.7.13.3" evidence="2"/>
<evidence type="ECO:0000256" key="7">
    <source>
        <dbReference type="ARBA" id="ARBA00022840"/>
    </source>
</evidence>
<feature type="transmembrane region" description="Helical" evidence="10">
    <location>
        <begin position="32"/>
        <end position="49"/>
    </location>
</feature>
<keyword evidence="4" id="KW-0808">Transferase</keyword>
<dbReference type="Proteomes" id="UP000265882">
    <property type="component" value="Unassembled WGS sequence"/>
</dbReference>
<evidence type="ECO:0000256" key="1">
    <source>
        <dbReference type="ARBA" id="ARBA00000085"/>
    </source>
</evidence>
<dbReference type="EMBL" id="QZKU01000114">
    <property type="protein sequence ID" value="RJP17502.1"/>
    <property type="molecule type" value="Genomic_DNA"/>
</dbReference>